<reference evidence="3" key="2">
    <citation type="submission" date="2016-11" db="EMBL/GenBank/DDBJ databases">
        <authorList>
            <person name="Jaros S."/>
            <person name="Januszkiewicz K."/>
            <person name="Wedrychowicz H."/>
        </authorList>
    </citation>
    <scope>NUCLEOTIDE SEQUENCE [LARGE SCALE GENOMIC DNA]</scope>
    <source>
        <strain evidence="3">DSM 26884</strain>
    </source>
</reference>
<reference evidence="4" key="1">
    <citation type="submission" date="2016-11" db="EMBL/GenBank/DDBJ databases">
        <authorList>
            <person name="Varghese N."/>
            <person name="Submissions S."/>
        </authorList>
    </citation>
    <scope>NUCLEOTIDE SEQUENCE [LARGE SCALE GENOMIC DNA]</scope>
    <source>
        <strain evidence="4">DSM 26884</strain>
    </source>
</reference>
<dbReference type="EMBL" id="FQZN01000053">
    <property type="protein sequence ID" value="SHJ73418.1"/>
    <property type="molecule type" value="Genomic_DNA"/>
</dbReference>
<dbReference type="Proteomes" id="UP000286075">
    <property type="component" value="Unassembled WGS sequence"/>
</dbReference>
<reference evidence="2 5" key="3">
    <citation type="submission" date="2018-08" db="EMBL/GenBank/DDBJ databases">
        <title>A genome reference for cultivated species of the human gut microbiota.</title>
        <authorList>
            <person name="Zou Y."/>
            <person name="Xue W."/>
            <person name="Luo G."/>
        </authorList>
    </citation>
    <scope>NUCLEOTIDE SEQUENCE [LARGE SCALE GENOMIC DNA]</scope>
    <source>
        <strain evidence="2 5">OF03-9BH</strain>
    </source>
</reference>
<keyword evidence="1" id="KW-1133">Transmembrane helix</keyword>
<evidence type="ECO:0000313" key="5">
    <source>
        <dbReference type="Proteomes" id="UP000286075"/>
    </source>
</evidence>
<evidence type="ECO:0000313" key="3">
    <source>
        <dbReference type="EMBL" id="SHJ73418.1"/>
    </source>
</evidence>
<dbReference type="Proteomes" id="UP000184192">
    <property type="component" value="Unassembled WGS sequence"/>
</dbReference>
<name>A0A1M6LQE4_9BACE</name>
<dbReference type="AlphaFoldDB" id="A0A1M6LQE4"/>
<accession>A0A1M6LQE4</accession>
<feature type="transmembrane region" description="Helical" evidence="1">
    <location>
        <begin position="7"/>
        <end position="26"/>
    </location>
</feature>
<evidence type="ECO:0000256" key="1">
    <source>
        <dbReference type="SAM" id="Phobius"/>
    </source>
</evidence>
<protein>
    <submittedName>
        <fullName evidence="3">Uncharacterized protein</fullName>
    </submittedName>
</protein>
<sequence length="111" mass="12141">MKSLIPALFTVGAVMALFGAAVYITGWELAPYIYTIGATMVALAQINSPSKSSKSTVKRLRRQQIFGALLLVLTGAFMLFTRGNEWIVCLTVAAVLELYTSIRIPQEEAKE</sequence>
<keyword evidence="1" id="KW-0472">Membrane</keyword>
<keyword evidence="4" id="KW-1185">Reference proteome</keyword>
<gene>
    <name evidence="2" type="ORF">DXA68_16260</name>
    <name evidence="3" type="ORF">SAMN05444350_15312</name>
</gene>
<keyword evidence="1" id="KW-0812">Transmembrane</keyword>
<dbReference type="OrthoDB" id="1014758at2"/>
<evidence type="ECO:0000313" key="4">
    <source>
        <dbReference type="Proteomes" id="UP000184192"/>
    </source>
</evidence>
<dbReference type="EMBL" id="QSCF01000029">
    <property type="protein sequence ID" value="RGX77293.1"/>
    <property type="molecule type" value="Genomic_DNA"/>
</dbReference>
<organism evidence="3 4">
    <name type="scientific">Bacteroides stercorirosoris</name>
    <dbReference type="NCBI Taxonomy" id="871324"/>
    <lineage>
        <taxon>Bacteria</taxon>
        <taxon>Pseudomonadati</taxon>
        <taxon>Bacteroidota</taxon>
        <taxon>Bacteroidia</taxon>
        <taxon>Bacteroidales</taxon>
        <taxon>Bacteroidaceae</taxon>
        <taxon>Bacteroides</taxon>
    </lineage>
</organism>
<evidence type="ECO:0000313" key="2">
    <source>
        <dbReference type="EMBL" id="RGX77293.1"/>
    </source>
</evidence>
<dbReference type="eggNOG" id="ENOG50334KJ">
    <property type="taxonomic scope" value="Bacteria"/>
</dbReference>
<proteinExistence type="predicted"/>
<dbReference type="RefSeq" id="WP_073315047.1">
    <property type="nucleotide sequence ID" value="NZ_CABMFG010000029.1"/>
</dbReference>
<feature type="transmembrane region" description="Helical" evidence="1">
    <location>
        <begin position="60"/>
        <end position="79"/>
    </location>
</feature>
<dbReference type="GeneID" id="92714763"/>